<proteinExistence type="predicted"/>
<dbReference type="RefSeq" id="WP_162673048.1">
    <property type="nucleotide sequence ID" value="NZ_LR593886.1"/>
</dbReference>
<reference evidence="1 2" key="1">
    <citation type="submission" date="2019-05" db="EMBL/GenBank/DDBJ databases">
        <authorList>
            <consortium name="Science for Life Laboratories"/>
        </authorList>
    </citation>
    <scope>NUCLEOTIDE SEQUENCE [LARGE SCALE GENOMIC DNA]</scope>
    <source>
        <strain evidence="1">Soil9</strain>
    </source>
</reference>
<gene>
    <name evidence="1" type="ORF">SOIL9_71630</name>
</gene>
<evidence type="ECO:0000313" key="2">
    <source>
        <dbReference type="Proteomes" id="UP000464178"/>
    </source>
</evidence>
<accession>A0A6P2DKK1</accession>
<evidence type="ECO:0000313" key="1">
    <source>
        <dbReference type="EMBL" id="VTS03498.1"/>
    </source>
</evidence>
<sequence>MEPIYRNCPHLLEYADARTQAGAFINDGTCSYSLALSGGAVVSSGPMPFVSGKPGLYRAQIPAADLAGLTIGAVYVATITFAAPGNLGDERAVSYRAMVRGAN</sequence>
<dbReference type="Proteomes" id="UP000464178">
    <property type="component" value="Chromosome"/>
</dbReference>
<organism evidence="1 2">
    <name type="scientific">Gemmata massiliana</name>
    <dbReference type="NCBI Taxonomy" id="1210884"/>
    <lineage>
        <taxon>Bacteria</taxon>
        <taxon>Pseudomonadati</taxon>
        <taxon>Planctomycetota</taxon>
        <taxon>Planctomycetia</taxon>
        <taxon>Gemmatales</taxon>
        <taxon>Gemmataceae</taxon>
        <taxon>Gemmata</taxon>
    </lineage>
</organism>
<keyword evidence="2" id="KW-1185">Reference proteome</keyword>
<dbReference type="EMBL" id="LR593886">
    <property type="protein sequence ID" value="VTS03498.1"/>
    <property type="molecule type" value="Genomic_DNA"/>
</dbReference>
<name>A0A6P2DKK1_9BACT</name>
<protein>
    <submittedName>
        <fullName evidence="1">Uncharacterized protein</fullName>
    </submittedName>
</protein>
<dbReference type="AlphaFoldDB" id="A0A6P2DKK1"/>
<dbReference type="KEGG" id="gms:SOIL9_71630"/>